<protein>
    <submittedName>
        <fullName evidence="3">Transcriptional regulator</fullName>
    </submittedName>
</protein>
<dbReference type="GO" id="GO:0005829">
    <property type="term" value="C:cytosol"/>
    <property type="evidence" value="ECO:0007669"/>
    <property type="project" value="TreeGrafter"/>
</dbReference>
<dbReference type="EMBL" id="LWID01000001">
    <property type="protein sequence ID" value="MDG6896071.1"/>
    <property type="molecule type" value="Genomic_DNA"/>
</dbReference>
<dbReference type="InterPro" id="IPR001387">
    <property type="entry name" value="Cro/C1-type_HTH"/>
</dbReference>
<dbReference type="Proteomes" id="UP001155500">
    <property type="component" value="Unassembled WGS sequence"/>
</dbReference>
<dbReference type="SUPFAM" id="SSF47413">
    <property type="entry name" value="lambda repressor-like DNA-binding domains"/>
    <property type="match status" value="1"/>
</dbReference>
<accession>A0A9X4PEH7</accession>
<organism evidence="3 4">
    <name type="scientific">Volucribacter amazonae</name>
    <dbReference type="NCBI Taxonomy" id="256731"/>
    <lineage>
        <taxon>Bacteria</taxon>
        <taxon>Pseudomonadati</taxon>
        <taxon>Pseudomonadota</taxon>
        <taxon>Gammaproteobacteria</taxon>
        <taxon>Pasteurellales</taxon>
        <taxon>Pasteurellaceae</taxon>
        <taxon>Volucribacter</taxon>
    </lineage>
</organism>
<dbReference type="CDD" id="cd00093">
    <property type="entry name" value="HTH_XRE"/>
    <property type="match status" value="1"/>
</dbReference>
<dbReference type="Gene3D" id="1.10.260.40">
    <property type="entry name" value="lambda repressor-like DNA-binding domains"/>
    <property type="match status" value="1"/>
</dbReference>
<dbReference type="InterPro" id="IPR050807">
    <property type="entry name" value="TransReg_Diox_bact_type"/>
</dbReference>
<dbReference type="PANTHER" id="PTHR46797">
    <property type="entry name" value="HTH-TYPE TRANSCRIPTIONAL REGULATOR"/>
    <property type="match status" value="1"/>
</dbReference>
<dbReference type="InterPro" id="IPR010982">
    <property type="entry name" value="Lambda_DNA-bd_dom_sf"/>
</dbReference>
<gene>
    <name evidence="3" type="ORF">A6A20_10675</name>
</gene>
<proteinExistence type="predicted"/>
<feature type="domain" description="HTH cro/C1-type" evidence="2">
    <location>
        <begin position="22"/>
        <end position="76"/>
    </location>
</feature>
<evidence type="ECO:0000313" key="4">
    <source>
        <dbReference type="Proteomes" id="UP001155500"/>
    </source>
</evidence>
<sequence length="120" mass="13669">MQEGISLQKTEKNLGKNVGRAIAKYRQSAKLTQAEVAEILNISIDAVSRMERGIIMPSVARLIELAEIFDCEAADLLTASSPRLQDQSQYLFQLLNQLDEQERCQLIHIIESMINWHKKE</sequence>
<name>A0A9X4PEH7_9PAST</name>
<reference evidence="3" key="1">
    <citation type="submission" date="2016-03" db="EMBL/GenBank/DDBJ databases">
        <title>Co-evolution between Pasteurellaceae and their hosts.</title>
        <authorList>
            <person name="Hansen M.J."/>
            <person name="Bojesen A.M."/>
            <person name="Planet P."/>
        </authorList>
    </citation>
    <scope>NUCLEOTIDE SEQUENCE</scope>
    <source>
        <strain evidence="3">146/S8/89</strain>
    </source>
</reference>
<dbReference type="PROSITE" id="PS50943">
    <property type="entry name" value="HTH_CROC1"/>
    <property type="match status" value="1"/>
</dbReference>
<evidence type="ECO:0000313" key="3">
    <source>
        <dbReference type="EMBL" id="MDG6896071.1"/>
    </source>
</evidence>
<keyword evidence="1" id="KW-0238">DNA-binding</keyword>
<dbReference type="PANTHER" id="PTHR46797:SF1">
    <property type="entry name" value="METHYLPHOSPHONATE SYNTHASE"/>
    <property type="match status" value="1"/>
</dbReference>
<evidence type="ECO:0000259" key="2">
    <source>
        <dbReference type="PROSITE" id="PS50943"/>
    </source>
</evidence>
<keyword evidence="4" id="KW-1185">Reference proteome</keyword>
<comment type="caution">
    <text evidence="3">The sequence shown here is derived from an EMBL/GenBank/DDBJ whole genome shotgun (WGS) entry which is preliminary data.</text>
</comment>
<dbReference type="GO" id="GO:0003700">
    <property type="term" value="F:DNA-binding transcription factor activity"/>
    <property type="evidence" value="ECO:0007669"/>
    <property type="project" value="TreeGrafter"/>
</dbReference>
<dbReference type="AlphaFoldDB" id="A0A9X4PEH7"/>
<dbReference type="SMART" id="SM00530">
    <property type="entry name" value="HTH_XRE"/>
    <property type="match status" value="1"/>
</dbReference>
<dbReference type="Pfam" id="PF01381">
    <property type="entry name" value="HTH_3"/>
    <property type="match status" value="1"/>
</dbReference>
<dbReference type="GO" id="GO:0003677">
    <property type="term" value="F:DNA binding"/>
    <property type="evidence" value="ECO:0007669"/>
    <property type="project" value="UniProtKB-KW"/>
</dbReference>
<evidence type="ECO:0000256" key="1">
    <source>
        <dbReference type="ARBA" id="ARBA00023125"/>
    </source>
</evidence>